<reference evidence="3" key="1">
    <citation type="journal article" date="2013" name="Nat. Genet.">
        <title>The Capsella rubella genome and the genomic consequences of rapid mating system evolution.</title>
        <authorList>
            <person name="Slotte T."/>
            <person name="Hazzouri K.M."/>
            <person name="Agren J.A."/>
            <person name="Koenig D."/>
            <person name="Maumus F."/>
            <person name="Guo Y.L."/>
            <person name="Steige K."/>
            <person name="Platts A.E."/>
            <person name="Escobar J.S."/>
            <person name="Newman L.K."/>
            <person name="Wang W."/>
            <person name="Mandakova T."/>
            <person name="Vello E."/>
            <person name="Smith L.M."/>
            <person name="Henz S.R."/>
            <person name="Steffen J."/>
            <person name="Takuno S."/>
            <person name="Brandvain Y."/>
            <person name="Coop G."/>
            <person name="Andolfatto P."/>
            <person name="Hu T.T."/>
            <person name="Blanchette M."/>
            <person name="Clark R.M."/>
            <person name="Quesneville H."/>
            <person name="Nordborg M."/>
            <person name="Gaut B.S."/>
            <person name="Lysak M.A."/>
            <person name="Jenkins J."/>
            <person name="Grimwood J."/>
            <person name="Chapman J."/>
            <person name="Prochnik S."/>
            <person name="Shu S."/>
            <person name="Rokhsar D."/>
            <person name="Schmutz J."/>
            <person name="Weigel D."/>
            <person name="Wright S.I."/>
        </authorList>
    </citation>
    <scope>NUCLEOTIDE SEQUENCE [LARGE SCALE GENOMIC DNA]</scope>
    <source>
        <strain evidence="3">cv. Monte Gargano</strain>
    </source>
</reference>
<keyword evidence="1" id="KW-0931">ER-Golgi transport</keyword>
<dbReference type="KEGG" id="crb:17889079"/>
<comment type="function">
    <text evidence="1">May play a role in anterograde transport of membrane proteins from the endoplasmic reticulum to the Golgi.</text>
</comment>
<protein>
    <recommendedName>
        <fullName evidence="1">Endoplasmic reticulum transmembrane protein</fullName>
    </recommendedName>
</protein>
<dbReference type="OrthoDB" id="1645261at2759"/>
<dbReference type="eggNOG" id="ENOG502RZCD">
    <property type="taxonomic scope" value="Eukaryota"/>
</dbReference>
<dbReference type="EMBL" id="KB870808">
    <property type="protein sequence ID" value="EOA28613.1"/>
    <property type="molecule type" value="Genomic_DNA"/>
</dbReference>
<feature type="transmembrane region" description="Helical" evidence="1">
    <location>
        <begin position="93"/>
        <end position="114"/>
    </location>
</feature>
<feature type="transmembrane region" description="Helical" evidence="1">
    <location>
        <begin position="6"/>
        <end position="30"/>
    </location>
</feature>
<keyword evidence="3" id="KW-1185">Reference proteome</keyword>
<gene>
    <name evidence="2" type="ORF">CARUB_v10024834mg</name>
</gene>
<organism evidence="2 3">
    <name type="scientific">Capsella rubella</name>
    <dbReference type="NCBI Taxonomy" id="81985"/>
    <lineage>
        <taxon>Eukaryota</taxon>
        <taxon>Viridiplantae</taxon>
        <taxon>Streptophyta</taxon>
        <taxon>Embryophyta</taxon>
        <taxon>Tracheophyta</taxon>
        <taxon>Spermatophyta</taxon>
        <taxon>Magnoliopsida</taxon>
        <taxon>eudicotyledons</taxon>
        <taxon>Gunneridae</taxon>
        <taxon>Pentapetalae</taxon>
        <taxon>rosids</taxon>
        <taxon>malvids</taxon>
        <taxon>Brassicales</taxon>
        <taxon>Brassicaceae</taxon>
        <taxon>Camelineae</taxon>
        <taxon>Capsella</taxon>
    </lineage>
</organism>
<comment type="similarity">
    <text evidence="1">Belongs to the BCAP29/BCAP31 family.</text>
</comment>
<keyword evidence="1" id="KW-0256">Endoplasmic reticulum</keyword>
<dbReference type="PANTHER" id="PTHR12701">
    <property type="entry name" value="BCR-ASSOCIATED PROTEIN, BAP"/>
    <property type="match status" value="1"/>
</dbReference>
<comment type="subcellular location">
    <subcellularLocation>
        <location evidence="1">Endoplasmic reticulum membrane</location>
        <topology evidence="1">Multi-pass membrane protein</topology>
    </subcellularLocation>
</comment>
<dbReference type="AlphaFoldDB" id="R0HX10"/>
<dbReference type="InterPro" id="IPR008417">
    <property type="entry name" value="BAP29/BAP31"/>
</dbReference>
<keyword evidence="1" id="KW-0653">Protein transport</keyword>
<keyword evidence="1" id="KW-0472">Membrane</keyword>
<dbReference type="GO" id="GO:0070973">
    <property type="term" value="P:protein localization to endoplasmic reticulum exit site"/>
    <property type="evidence" value="ECO:0007669"/>
    <property type="project" value="UniProtKB-UniRule"/>
</dbReference>
<sequence length="127" mass="14632">MALEWAILTYATSAEAIMIILLTMPGLDFLRKGLTVVTRNVLKPLLSIIPFCLFLLIDIYFKYETRPSCDGDSCTATELLRHQKSILKSQRNALLIVSALVFYWIICNVLNMVVRIEKLNQRLRRNQ</sequence>
<keyword evidence="1" id="KW-0813">Transport</keyword>
<feature type="transmembrane region" description="Helical" evidence="1">
    <location>
        <begin position="42"/>
        <end position="61"/>
    </location>
</feature>
<keyword evidence="1" id="KW-1133">Transmembrane helix</keyword>
<evidence type="ECO:0000256" key="1">
    <source>
        <dbReference type="RuleBase" id="RU367026"/>
    </source>
</evidence>
<proteinExistence type="inferred from homology"/>
<dbReference type="GO" id="GO:0006888">
    <property type="term" value="P:endoplasmic reticulum to Golgi vesicle-mediated transport"/>
    <property type="evidence" value="ECO:0007669"/>
    <property type="project" value="UniProtKB-UniRule"/>
</dbReference>
<dbReference type="GO" id="GO:0005789">
    <property type="term" value="C:endoplasmic reticulum membrane"/>
    <property type="evidence" value="ECO:0007669"/>
    <property type="project" value="UniProtKB-SubCell"/>
</dbReference>
<dbReference type="GO" id="GO:0006886">
    <property type="term" value="P:intracellular protein transport"/>
    <property type="evidence" value="ECO:0007669"/>
    <property type="project" value="UniProtKB-UniRule"/>
</dbReference>
<evidence type="ECO:0000313" key="2">
    <source>
        <dbReference type="EMBL" id="EOA28613.1"/>
    </source>
</evidence>
<dbReference type="PANTHER" id="PTHR12701:SF38">
    <property type="entry name" value="ENDOPLASMIC RETICULUM TRANSMEMBRANE PROTEIN"/>
    <property type="match status" value="1"/>
</dbReference>
<dbReference type="Proteomes" id="UP000029121">
    <property type="component" value="Unassembled WGS sequence"/>
</dbReference>
<name>R0HX10_9BRAS</name>
<evidence type="ECO:0000313" key="3">
    <source>
        <dbReference type="Proteomes" id="UP000029121"/>
    </source>
</evidence>
<keyword evidence="1" id="KW-0812">Transmembrane</keyword>
<dbReference type="STRING" id="81985.R0HX10"/>
<accession>R0HX10</accession>